<evidence type="ECO:0000256" key="4">
    <source>
        <dbReference type="ARBA" id="ARBA00022679"/>
    </source>
</evidence>
<dbReference type="Gene3D" id="1.10.510.10">
    <property type="entry name" value="Transferase(Phosphotransferase) domain 1"/>
    <property type="match status" value="1"/>
</dbReference>
<keyword evidence="10" id="KW-0479">Metal-binding</keyword>
<protein>
    <recommendedName>
        <fullName evidence="2">non-specific serine/threonine protein kinase</fullName>
        <ecNumber evidence="2">2.7.11.1</ecNumber>
    </recommendedName>
</protein>
<sequence length="1216" mass="136909">MQVEENNLSLSARSFPNESSHQHSQFIPGSWFDDQNVDIYPGNPEPDAYMPFVYNGYSDSQVDHAPGTLNEPPADTGVYNAQCSEPAQQFRGILPVQTANDMDPMAHSFSNIGETNYASTNDSRSSPTFSYEHRCSGHLNSGFLSRSHENTRRSFSQPHDSIQPNSFGSSDMARLMVPDNRKLAPPDTPLHTRITHFTPPRQTSNGKGENPNPKVAHCRPQGKPSETDQARKRKARKGQGPACKEKDNVEQRSFRIAKRRPSKKPALGSKRYPHSRTIAACSLWLSQNPGKMPTEHGMSCLSENFGSCIETIRNWFIQNVTDSIEDEDTGYQTMKDLDTDITSLYQGNRGCKRKATSIGVRALTSIQIPRNEARPYACTSRCSKSFKDKAAWERHEEKNRVQRLWVCSFEGCRNKEQRKRVWLNRKEHYINHVSTHHPGLGPTPQNMEDCYVEMRLNFDRRCIFKLCDKIFHSWKERINHIGAHLRGPWHMSDWRDMDEEEKDMDATDASEDEIDDSDSDDPGAESDSDDTEDDIPGLGPSGSSYDQGADRLGGHPGSSAQRPGSNSHHRRHRGDDYTRPSKHGCMTYGSQADSAVSDISLAEPFPRSEDHFSVSSQAKPRLNTRDYPVPCLDLASQPIHQSMRIYPLRLLGRGSSAIVEEVKMKGYEVTFARKRISNCTQAQQRSLHREVIVMARLKHPHVIRFIASYQQMNSINYLLRPVADCNLLQYMTAQPTGSGYRSKMQGWFRCLASGLQYLHSSGVRHRDIKPSNVLVRDDRILYTDFGSSNIIPDDDSSESDSADFTERYAAPEVFRGRRGRAADVWALGCVYFEMAAFLLKDPLWDGRERPYESNIFFPDAGDQHMESRWGTNTGMEASMSPSEFDISTMQTYCKAMMDPRPEQRPTAAEITGQIPARVCCEEQVEIIPQPQAAGGCSSSTGSDRTLSSYSCGEEVMSLDPVLSSTSYTPWRGSRTILKGIPEELLPTEIADPAFKATRQHGIRKRRGEKEELKEAVISERTKRSESAPCDETADFPRAVPSLVNKSDDVTLSDNSCITVPSRSRGANSYRLPFAMKRFLEEKDSWQEFSVSGKVRTQDERRSCVTGLLEDVPVTTWYVIETRDNQSSWAAFSDFVLAIYPVLLLRNVKISTRAKIGLSLLMAGGVLNTTYALSYLVIWAWTEEWLVLILGSLPPLRPLFLLIFNASPATNGAVGYR</sequence>
<dbReference type="PROSITE" id="PS00108">
    <property type="entry name" value="PROTEIN_KINASE_ST"/>
    <property type="match status" value="1"/>
</dbReference>
<evidence type="ECO:0000256" key="9">
    <source>
        <dbReference type="ARBA" id="ARBA00048679"/>
    </source>
</evidence>
<dbReference type="PANTHER" id="PTHR43671:SF98">
    <property type="entry name" value="SERINE_THREONINE-PROTEIN KINASE NEK11"/>
    <property type="match status" value="1"/>
</dbReference>
<evidence type="ECO:0000313" key="17">
    <source>
        <dbReference type="Proteomes" id="UP001166286"/>
    </source>
</evidence>
<evidence type="ECO:0000256" key="8">
    <source>
        <dbReference type="ARBA" id="ARBA00047899"/>
    </source>
</evidence>
<feature type="region of interest" description="Disordered" evidence="12">
    <location>
        <begin position="142"/>
        <end position="271"/>
    </location>
</feature>
<keyword evidence="17" id="KW-1185">Reference proteome</keyword>
<keyword evidence="5 11" id="KW-0547">Nucleotide-binding</keyword>
<dbReference type="Proteomes" id="UP001166286">
    <property type="component" value="Unassembled WGS sequence"/>
</dbReference>
<feature type="region of interest" description="Disordered" evidence="12">
    <location>
        <begin position="1"/>
        <end position="28"/>
    </location>
</feature>
<feature type="binding site" evidence="11">
    <location>
        <position position="674"/>
    </location>
    <ligand>
        <name>ATP</name>
        <dbReference type="ChEBI" id="CHEBI:30616"/>
    </ligand>
</feature>
<comment type="catalytic activity">
    <reaction evidence="9">
        <text>L-seryl-[protein] + ATP = O-phospho-L-seryl-[protein] + ADP + H(+)</text>
        <dbReference type="Rhea" id="RHEA:17989"/>
        <dbReference type="Rhea" id="RHEA-COMP:9863"/>
        <dbReference type="Rhea" id="RHEA-COMP:11604"/>
        <dbReference type="ChEBI" id="CHEBI:15378"/>
        <dbReference type="ChEBI" id="CHEBI:29999"/>
        <dbReference type="ChEBI" id="CHEBI:30616"/>
        <dbReference type="ChEBI" id="CHEBI:83421"/>
        <dbReference type="ChEBI" id="CHEBI:456216"/>
        <dbReference type="EC" id="2.7.11.1"/>
    </reaction>
</comment>
<evidence type="ECO:0000259" key="15">
    <source>
        <dbReference type="PROSITE" id="PS50157"/>
    </source>
</evidence>
<evidence type="ECO:0000256" key="3">
    <source>
        <dbReference type="ARBA" id="ARBA00022527"/>
    </source>
</evidence>
<evidence type="ECO:0000256" key="7">
    <source>
        <dbReference type="ARBA" id="ARBA00022840"/>
    </source>
</evidence>
<dbReference type="EC" id="2.7.11.1" evidence="2"/>
<dbReference type="InterPro" id="IPR013087">
    <property type="entry name" value="Znf_C2H2_type"/>
</dbReference>
<comment type="caution">
    <text evidence="16">The sequence shown here is derived from an EMBL/GenBank/DDBJ whole genome shotgun (WGS) entry which is preliminary data.</text>
</comment>
<dbReference type="InterPro" id="IPR011009">
    <property type="entry name" value="Kinase-like_dom_sf"/>
</dbReference>
<evidence type="ECO:0000256" key="5">
    <source>
        <dbReference type="ARBA" id="ARBA00022741"/>
    </source>
</evidence>
<dbReference type="SMART" id="SM00220">
    <property type="entry name" value="S_TKc"/>
    <property type="match status" value="1"/>
</dbReference>
<dbReference type="EMBL" id="JAFEKC020000006">
    <property type="protein sequence ID" value="KAK0513982.1"/>
    <property type="molecule type" value="Genomic_DNA"/>
</dbReference>
<evidence type="ECO:0000256" key="10">
    <source>
        <dbReference type="PROSITE-ProRule" id="PRU00042"/>
    </source>
</evidence>
<dbReference type="Pfam" id="PF00069">
    <property type="entry name" value="Pkinase"/>
    <property type="match status" value="1"/>
</dbReference>
<keyword evidence="10" id="KW-0863">Zinc-finger</keyword>
<evidence type="ECO:0000256" key="11">
    <source>
        <dbReference type="PROSITE-ProRule" id="PRU10141"/>
    </source>
</evidence>
<organism evidence="16 17">
    <name type="scientific">Cladonia borealis</name>
    <dbReference type="NCBI Taxonomy" id="184061"/>
    <lineage>
        <taxon>Eukaryota</taxon>
        <taxon>Fungi</taxon>
        <taxon>Dikarya</taxon>
        <taxon>Ascomycota</taxon>
        <taxon>Pezizomycotina</taxon>
        <taxon>Lecanoromycetes</taxon>
        <taxon>OSLEUM clade</taxon>
        <taxon>Lecanoromycetidae</taxon>
        <taxon>Lecanorales</taxon>
        <taxon>Lecanorineae</taxon>
        <taxon>Cladoniaceae</taxon>
        <taxon>Cladonia</taxon>
    </lineage>
</organism>
<keyword evidence="13" id="KW-0472">Membrane</keyword>
<accession>A0AA39R301</accession>
<keyword evidence="10" id="KW-0862">Zinc</keyword>
<evidence type="ECO:0000256" key="2">
    <source>
        <dbReference type="ARBA" id="ARBA00012513"/>
    </source>
</evidence>
<name>A0AA39R301_9LECA</name>
<reference evidence="16" key="1">
    <citation type="submission" date="2023-03" db="EMBL/GenBank/DDBJ databases">
        <title>Complete genome of Cladonia borealis.</title>
        <authorList>
            <person name="Park H."/>
        </authorList>
    </citation>
    <scope>NUCLEOTIDE SEQUENCE</scope>
    <source>
        <strain evidence="16">ANT050790</strain>
    </source>
</reference>
<comment type="similarity">
    <text evidence="1">Belongs to the protein kinase superfamily. NEK Ser/Thr protein kinase family. NIMA subfamily.</text>
</comment>
<keyword evidence="6" id="KW-0418">Kinase</keyword>
<feature type="domain" description="C2H2-type" evidence="15">
    <location>
        <begin position="376"/>
        <end position="404"/>
    </location>
</feature>
<dbReference type="GO" id="GO:0005524">
    <property type="term" value="F:ATP binding"/>
    <property type="evidence" value="ECO:0007669"/>
    <property type="project" value="UniProtKB-UniRule"/>
</dbReference>
<feature type="compositionally biased region" description="Polar residues" evidence="12">
    <location>
        <begin position="1"/>
        <end position="27"/>
    </location>
</feature>
<dbReference type="InterPro" id="IPR000719">
    <property type="entry name" value="Prot_kinase_dom"/>
</dbReference>
<feature type="compositionally biased region" description="Basic and acidic residues" evidence="12">
    <location>
        <begin position="243"/>
        <end position="253"/>
    </location>
</feature>
<evidence type="ECO:0000256" key="13">
    <source>
        <dbReference type="SAM" id="Phobius"/>
    </source>
</evidence>
<dbReference type="InterPro" id="IPR017441">
    <property type="entry name" value="Protein_kinase_ATP_BS"/>
</dbReference>
<dbReference type="InterPro" id="IPR008271">
    <property type="entry name" value="Ser/Thr_kinase_AS"/>
</dbReference>
<evidence type="ECO:0000256" key="1">
    <source>
        <dbReference type="ARBA" id="ARBA00010886"/>
    </source>
</evidence>
<gene>
    <name evidence="16" type="ORF">JMJ35_003704</name>
</gene>
<keyword evidence="13" id="KW-0812">Transmembrane</keyword>
<dbReference type="CDD" id="cd00180">
    <property type="entry name" value="PKc"/>
    <property type="match status" value="1"/>
</dbReference>
<feature type="transmembrane region" description="Helical" evidence="13">
    <location>
        <begin position="1184"/>
        <end position="1203"/>
    </location>
</feature>
<dbReference type="PANTHER" id="PTHR43671">
    <property type="entry name" value="SERINE/THREONINE-PROTEIN KINASE NEK"/>
    <property type="match status" value="1"/>
</dbReference>
<evidence type="ECO:0000313" key="16">
    <source>
        <dbReference type="EMBL" id="KAK0513982.1"/>
    </source>
</evidence>
<evidence type="ECO:0000256" key="12">
    <source>
        <dbReference type="SAM" id="MobiDB-lite"/>
    </source>
</evidence>
<dbReference type="PROSITE" id="PS00107">
    <property type="entry name" value="PROTEIN_KINASE_ATP"/>
    <property type="match status" value="1"/>
</dbReference>
<feature type="domain" description="Protein kinase" evidence="14">
    <location>
        <begin position="645"/>
        <end position="917"/>
    </location>
</feature>
<keyword evidence="13" id="KW-1133">Transmembrane helix</keyword>
<proteinExistence type="inferred from homology"/>
<feature type="compositionally biased region" description="Acidic residues" evidence="12">
    <location>
        <begin position="500"/>
        <end position="535"/>
    </location>
</feature>
<evidence type="ECO:0000259" key="14">
    <source>
        <dbReference type="PROSITE" id="PS50011"/>
    </source>
</evidence>
<dbReference type="SUPFAM" id="SSF56112">
    <property type="entry name" value="Protein kinase-like (PK-like)"/>
    <property type="match status" value="1"/>
</dbReference>
<feature type="transmembrane region" description="Helical" evidence="13">
    <location>
        <begin position="1156"/>
        <end position="1178"/>
    </location>
</feature>
<keyword evidence="7 11" id="KW-0067">ATP-binding</keyword>
<dbReference type="GO" id="GO:0005634">
    <property type="term" value="C:nucleus"/>
    <property type="evidence" value="ECO:0007669"/>
    <property type="project" value="TreeGrafter"/>
</dbReference>
<feature type="transmembrane region" description="Helical" evidence="13">
    <location>
        <begin position="1127"/>
        <end position="1144"/>
    </location>
</feature>
<dbReference type="AlphaFoldDB" id="A0AA39R301"/>
<dbReference type="GO" id="GO:0008270">
    <property type="term" value="F:zinc ion binding"/>
    <property type="evidence" value="ECO:0007669"/>
    <property type="project" value="UniProtKB-KW"/>
</dbReference>
<feature type="compositionally biased region" description="Polar residues" evidence="12">
    <location>
        <begin position="153"/>
        <end position="169"/>
    </location>
</feature>
<keyword evidence="4" id="KW-0808">Transferase</keyword>
<comment type="catalytic activity">
    <reaction evidence="8">
        <text>L-threonyl-[protein] + ATP = O-phospho-L-threonyl-[protein] + ADP + H(+)</text>
        <dbReference type="Rhea" id="RHEA:46608"/>
        <dbReference type="Rhea" id="RHEA-COMP:11060"/>
        <dbReference type="Rhea" id="RHEA-COMP:11605"/>
        <dbReference type="ChEBI" id="CHEBI:15378"/>
        <dbReference type="ChEBI" id="CHEBI:30013"/>
        <dbReference type="ChEBI" id="CHEBI:30616"/>
        <dbReference type="ChEBI" id="CHEBI:61977"/>
        <dbReference type="ChEBI" id="CHEBI:456216"/>
        <dbReference type="EC" id="2.7.11.1"/>
    </reaction>
</comment>
<dbReference type="GO" id="GO:0004674">
    <property type="term" value="F:protein serine/threonine kinase activity"/>
    <property type="evidence" value="ECO:0007669"/>
    <property type="project" value="UniProtKB-KW"/>
</dbReference>
<keyword evidence="3" id="KW-0723">Serine/threonine-protein kinase</keyword>
<dbReference type="PROSITE" id="PS50011">
    <property type="entry name" value="PROTEIN_KINASE_DOM"/>
    <property type="match status" value="1"/>
</dbReference>
<evidence type="ECO:0000256" key="6">
    <source>
        <dbReference type="ARBA" id="ARBA00022777"/>
    </source>
</evidence>
<dbReference type="PROSITE" id="PS50157">
    <property type="entry name" value="ZINC_FINGER_C2H2_2"/>
    <property type="match status" value="1"/>
</dbReference>
<feature type="region of interest" description="Disordered" evidence="12">
    <location>
        <begin position="500"/>
        <end position="589"/>
    </location>
</feature>
<dbReference type="InterPro" id="IPR050660">
    <property type="entry name" value="NEK_Ser/Thr_kinase"/>
</dbReference>